<reference evidence="1" key="2">
    <citation type="journal article" date="2020" name="Front. Microbiol.">
        <title>Genetic Variants of the DSF Quorum Sensing System in Stenotrophomonas maltophilia Influence Virulence and Resistance Phenotypes Among Genotypically Diverse Clinical Isolates.</title>
        <authorList>
            <person name="Yero D."/>
            <person name="Huedo P."/>
            <person name="Conchillo-Sole O."/>
            <person name="Martinez-Servat S."/>
            <person name="Mamat U."/>
            <person name="Coves X."/>
            <person name="Llanas F."/>
            <person name="Roca I."/>
            <person name="Vila J."/>
            <person name="Schaible U.E."/>
            <person name="Daura X."/>
            <person name="Gibert I."/>
        </authorList>
    </citation>
    <scope>NUCLEOTIDE SEQUENCE</scope>
    <source>
        <strain evidence="1">OG156</strain>
    </source>
</reference>
<comment type="caution">
    <text evidence="1">The sequence shown here is derived from an EMBL/GenBank/DDBJ whole genome shotgun (WGS) entry which is preliminary data.</text>
</comment>
<proteinExistence type="predicted"/>
<dbReference type="AlphaFoldDB" id="A0A2J0SNB9"/>
<dbReference type="EMBL" id="RAUE01000010">
    <property type="protein sequence ID" value="MBA0310542.1"/>
    <property type="molecule type" value="Genomic_DNA"/>
</dbReference>
<gene>
    <name evidence="1" type="ORF">D7Y33_05840</name>
</gene>
<name>A0A2J0SNB9_STEMA</name>
<dbReference type="Proteomes" id="UP000822271">
    <property type="component" value="Unassembled WGS sequence"/>
</dbReference>
<evidence type="ECO:0000313" key="1">
    <source>
        <dbReference type="EMBL" id="MBA0310542.1"/>
    </source>
</evidence>
<organism evidence="1 2">
    <name type="scientific">Stenotrophomonas maltophilia</name>
    <name type="common">Pseudomonas maltophilia</name>
    <name type="synonym">Xanthomonas maltophilia</name>
    <dbReference type="NCBI Taxonomy" id="40324"/>
    <lineage>
        <taxon>Bacteria</taxon>
        <taxon>Pseudomonadati</taxon>
        <taxon>Pseudomonadota</taxon>
        <taxon>Gammaproteobacteria</taxon>
        <taxon>Lysobacterales</taxon>
        <taxon>Lysobacteraceae</taxon>
        <taxon>Stenotrophomonas</taxon>
        <taxon>Stenotrophomonas maltophilia group</taxon>
    </lineage>
</organism>
<protein>
    <submittedName>
        <fullName evidence="1">Uncharacterized protein</fullName>
    </submittedName>
</protein>
<accession>A0A2J0SNB9</accession>
<dbReference type="RefSeq" id="WP_049429732.1">
    <property type="nucleotide sequence ID" value="NZ_CP154630.1"/>
</dbReference>
<sequence>MSYVSEVEAFLGTRLSDSWRDFAEVLEEWKCTSFHAAVMIHWMIRGHSQQQERLDALKRLADLDAELDEEMEFKLGLLKWSIDRLEKPSAWLNILGAAQRAGLSIKDISTLFEGFLDRRISLKDATNIAAALSTLQQSHPKYRI</sequence>
<evidence type="ECO:0000313" key="2">
    <source>
        <dbReference type="Proteomes" id="UP000822271"/>
    </source>
</evidence>
<dbReference type="OrthoDB" id="9949111at2"/>
<reference evidence="1" key="1">
    <citation type="submission" date="2018-09" db="EMBL/GenBank/DDBJ databases">
        <authorList>
            <person name="Groschel M."/>
            <person name="Kohl T."/>
            <person name="Conchillo-Sole O."/>
            <person name="Mamat U."/>
            <person name="Yero D."/>
            <person name="Niemann S."/>
            <person name="Daura X."/>
            <person name="Gibert I."/>
        </authorList>
    </citation>
    <scope>NUCLEOTIDE SEQUENCE</scope>
    <source>
        <strain evidence="1">OG156</strain>
    </source>
</reference>